<proteinExistence type="inferred from homology"/>
<dbReference type="RefSeq" id="XP_041560809.1">
    <property type="nucleotide sequence ID" value="XM_041695039.1"/>
</dbReference>
<dbReference type="SUPFAM" id="SSF49303">
    <property type="entry name" value="beta-Galactosidase/glucuronidase domain"/>
    <property type="match status" value="1"/>
</dbReference>
<dbReference type="PANTHER" id="PTHR42732">
    <property type="entry name" value="BETA-GALACTOSIDASE"/>
    <property type="match status" value="1"/>
</dbReference>
<dbReference type="PRINTS" id="PR00132">
    <property type="entry name" value="GLHYDRLASE2"/>
</dbReference>
<evidence type="ECO:0000256" key="2">
    <source>
        <dbReference type="ARBA" id="ARBA00022801"/>
    </source>
</evidence>
<evidence type="ECO:0000259" key="10">
    <source>
        <dbReference type="Pfam" id="PF22666"/>
    </source>
</evidence>
<dbReference type="PANTHER" id="PTHR42732:SF1">
    <property type="entry name" value="BETA-MANNOSIDASE"/>
    <property type="match status" value="1"/>
</dbReference>
<keyword evidence="12" id="KW-1185">Reference proteome</keyword>
<keyword evidence="5" id="KW-0732">Signal</keyword>
<name>A0A7R7XXE4_9EURO</name>
<dbReference type="PROSITE" id="PS00608">
    <property type="entry name" value="GLYCOSYL_HYDROL_F2_2"/>
    <property type="match status" value="1"/>
</dbReference>
<evidence type="ECO:0000259" key="7">
    <source>
        <dbReference type="Pfam" id="PF02836"/>
    </source>
</evidence>
<evidence type="ECO:0000313" key="11">
    <source>
        <dbReference type="EMBL" id="BCS28623.1"/>
    </source>
</evidence>
<dbReference type="Pfam" id="PF00703">
    <property type="entry name" value="Glyco_hydro_2"/>
    <property type="match status" value="1"/>
</dbReference>
<dbReference type="OrthoDB" id="408532at2759"/>
<reference evidence="11" key="1">
    <citation type="submission" date="2021-01" db="EMBL/GenBank/DDBJ databases">
        <authorList>
            <consortium name="Aspergillus puulaauensis MK2 genome sequencing consortium"/>
            <person name="Kazuki M."/>
            <person name="Futagami T."/>
        </authorList>
    </citation>
    <scope>NUCLEOTIDE SEQUENCE</scope>
    <source>
        <strain evidence="11">MK2</strain>
    </source>
</reference>
<feature type="domain" description="Beta-mannosidase-like galactose-binding" evidence="10">
    <location>
        <begin position="144"/>
        <end position="215"/>
    </location>
</feature>
<feature type="chain" id="PRO_5030990559" description="Beta-galactosidase" evidence="5">
    <location>
        <begin position="26"/>
        <end position="894"/>
    </location>
</feature>
<dbReference type="Gene3D" id="3.20.20.80">
    <property type="entry name" value="Glycosidases"/>
    <property type="match status" value="1"/>
</dbReference>
<feature type="domain" description="Glycoside hydrolase family 2 immunoglobulin-like beta-sandwich" evidence="6">
    <location>
        <begin position="248"/>
        <end position="358"/>
    </location>
</feature>
<dbReference type="InterPro" id="IPR008979">
    <property type="entry name" value="Galactose-bd-like_sf"/>
</dbReference>
<protein>
    <recommendedName>
        <fullName evidence="13">Beta-galactosidase</fullName>
    </recommendedName>
</protein>
<dbReference type="InterPro" id="IPR054593">
    <property type="entry name" value="Beta-mannosidase-like_N2"/>
</dbReference>
<organism evidence="11 12">
    <name type="scientific">Aspergillus puulaauensis</name>
    <dbReference type="NCBI Taxonomy" id="1220207"/>
    <lineage>
        <taxon>Eukaryota</taxon>
        <taxon>Fungi</taxon>
        <taxon>Dikarya</taxon>
        <taxon>Ascomycota</taxon>
        <taxon>Pezizomycotina</taxon>
        <taxon>Eurotiomycetes</taxon>
        <taxon>Eurotiomycetidae</taxon>
        <taxon>Eurotiales</taxon>
        <taxon>Aspergillaceae</taxon>
        <taxon>Aspergillus</taxon>
    </lineage>
</organism>
<dbReference type="InterPro" id="IPR040605">
    <property type="entry name" value="Glyco_hydro2_dom5"/>
</dbReference>
<dbReference type="EMBL" id="AP024449">
    <property type="protein sequence ID" value="BCS28623.1"/>
    <property type="molecule type" value="Genomic_DNA"/>
</dbReference>
<dbReference type="InterPro" id="IPR006101">
    <property type="entry name" value="Glyco_hydro_2"/>
</dbReference>
<dbReference type="Pfam" id="PF22666">
    <property type="entry name" value="Glyco_hydro_2_N2"/>
    <property type="match status" value="1"/>
</dbReference>
<dbReference type="InterPro" id="IPR017853">
    <property type="entry name" value="GH"/>
</dbReference>
<dbReference type="AlphaFoldDB" id="A0A7R7XXE4"/>
<reference evidence="11" key="2">
    <citation type="submission" date="2021-02" db="EMBL/GenBank/DDBJ databases">
        <title>Aspergillus puulaauensis MK2 genome sequence.</title>
        <authorList>
            <person name="Futagami T."/>
            <person name="Mori K."/>
            <person name="Kadooka C."/>
            <person name="Tanaka T."/>
        </authorList>
    </citation>
    <scope>NUCLEOTIDE SEQUENCE</scope>
    <source>
        <strain evidence="11">MK2</strain>
    </source>
</reference>
<keyword evidence="3" id="KW-0326">Glycosidase</keyword>
<dbReference type="InterPro" id="IPR008964">
    <property type="entry name" value="Invasin/intimin_cell_adhesion"/>
</dbReference>
<evidence type="ECO:0000259" key="9">
    <source>
        <dbReference type="Pfam" id="PF18565"/>
    </source>
</evidence>
<comment type="similarity">
    <text evidence="1">Belongs to the glycosyl hydrolase 2 family.</text>
</comment>
<feature type="domain" description="DUF4982" evidence="8">
    <location>
        <begin position="714"/>
        <end position="774"/>
    </location>
</feature>
<dbReference type="InterPro" id="IPR036156">
    <property type="entry name" value="Beta-gal/glucu_dom_sf"/>
</dbReference>
<gene>
    <name evidence="11" type="ORF">APUU_70193S</name>
</gene>
<dbReference type="Pfam" id="PF16355">
    <property type="entry name" value="DUF4982"/>
    <property type="match status" value="1"/>
</dbReference>
<dbReference type="KEGG" id="apuu:APUU_70193S"/>
<dbReference type="Gene3D" id="2.60.40.10">
    <property type="entry name" value="Immunoglobulins"/>
    <property type="match status" value="3"/>
</dbReference>
<evidence type="ECO:0000256" key="4">
    <source>
        <dbReference type="SAM" id="MobiDB-lite"/>
    </source>
</evidence>
<evidence type="ECO:0000313" key="12">
    <source>
        <dbReference type="Proteomes" id="UP000654913"/>
    </source>
</evidence>
<evidence type="ECO:0000259" key="6">
    <source>
        <dbReference type="Pfam" id="PF00703"/>
    </source>
</evidence>
<feature type="region of interest" description="Disordered" evidence="4">
    <location>
        <begin position="506"/>
        <end position="526"/>
    </location>
</feature>
<dbReference type="InterPro" id="IPR006103">
    <property type="entry name" value="Glyco_hydro_2_cat"/>
</dbReference>
<dbReference type="GeneID" id="64978620"/>
<dbReference type="UniPathway" id="UPA00280"/>
<evidence type="ECO:0000256" key="1">
    <source>
        <dbReference type="ARBA" id="ARBA00007401"/>
    </source>
</evidence>
<evidence type="ECO:0000256" key="5">
    <source>
        <dbReference type="SAM" id="SignalP"/>
    </source>
</evidence>
<dbReference type="InterPro" id="IPR023232">
    <property type="entry name" value="Glyco_hydro_2_AS"/>
</dbReference>
<dbReference type="Pfam" id="PF18565">
    <property type="entry name" value="Glyco_hydro2_C5"/>
    <property type="match status" value="1"/>
</dbReference>
<feature type="signal peptide" evidence="5">
    <location>
        <begin position="1"/>
        <end position="25"/>
    </location>
</feature>
<dbReference type="Gene3D" id="2.60.120.260">
    <property type="entry name" value="Galactose-binding domain-like"/>
    <property type="match status" value="1"/>
</dbReference>
<evidence type="ECO:0000259" key="8">
    <source>
        <dbReference type="Pfam" id="PF16355"/>
    </source>
</evidence>
<evidence type="ECO:0000256" key="3">
    <source>
        <dbReference type="ARBA" id="ARBA00023295"/>
    </source>
</evidence>
<evidence type="ECO:0008006" key="13">
    <source>
        <dbReference type="Google" id="ProtNLM"/>
    </source>
</evidence>
<feature type="domain" description="Glycoside hydrolase family 2" evidence="9">
    <location>
        <begin position="787"/>
        <end position="890"/>
    </location>
</feature>
<dbReference type="SUPFAM" id="SSF51445">
    <property type="entry name" value="(Trans)glycosidases"/>
    <property type="match status" value="1"/>
</dbReference>
<dbReference type="GO" id="GO:0005975">
    <property type="term" value="P:carbohydrate metabolic process"/>
    <property type="evidence" value="ECO:0007669"/>
    <property type="project" value="InterPro"/>
</dbReference>
<feature type="domain" description="Glycoside hydrolase family 2 catalytic" evidence="7">
    <location>
        <begin position="368"/>
        <end position="543"/>
    </location>
</feature>
<dbReference type="InterPro" id="IPR013783">
    <property type="entry name" value="Ig-like_fold"/>
</dbReference>
<dbReference type="InterPro" id="IPR048229">
    <property type="entry name" value="GalB-like"/>
</dbReference>
<dbReference type="SUPFAM" id="SSF49785">
    <property type="entry name" value="Galactose-binding domain-like"/>
    <property type="match status" value="1"/>
</dbReference>
<keyword evidence="2" id="KW-0378">Hydrolase</keyword>
<dbReference type="Proteomes" id="UP000654913">
    <property type="component" value="Chromosome 7"/>
</dbReference>
<dbReference type="InterPro" id="IPR006102">
    <property type="entry name" value="Ig-like_GH2"/>
</dbReference>
<dbReference type="NCBIfam" id="NF041463">
    <property type="entry name" value="GalB"/>
    <property type="match status" value="1"/>
</dbReference>
<sequence length="894" mass="98919">MRSRLTIHHASLLLCSLTLPAAVNANRSQTRLHSGWKFWHSPTTPDGITYSLRPDNQNESLVELRDWILPSANAFIADPAKHYKKPDSPPDIDIPYVDNDFDDANWTSVTVPHDWAITGDFVSTDEVSGGMGRLPVRGVGWYRYTDLYFPPSDKNGNDSIFLDVEGIMSYSMVWLNGHLVGGWPYGYASYRLDLTPYVRYGEENVLAVRAENPQSNQFSRWYPGAGIYRDVWITKVAKTHVALYGTDISTRGVSRDRATVDLTVTVDNENKWDADVRVVTTLHEYVSGRAGHRVATFPNETLHLSPGQSSSINSSVTIKNPSLWGPPPTQKPNMYIAITQLYTKNQLLDHYSTPFGIRTLAFSPSHGLLVNNERIPIQGVNQHHDLGALGAAYNHRAATRQLEILHDLGANAIRTAHNPPAPSLLHLADETGFLVLDEIFDVWEEPKLDSDFHLIFTDWAEADLRSFIRRDRNHPSIIIWSVGNEVPEQIDNQTAAGKTMASLHSITHQEDRTSNPPRPVTASLNRPVSNSTMAASMDAISLNYQGEGVRWGPAYAHLTGTRTPPQYNTFHSDHPRAAPILGSEIAWSLSSRGSFFFPVSPYISAPVNDTNGGGNSSAFEISAYEVYSSDAGSTPDRVFLTQDEHPFVAGGFVWAGFDYLGEPYPYDEARSAYSGIVDLAGFRKERFWVYQARWRPELRMAKIVPRWNWEDRVGEVTPVHVFSSGDEAVLYINGAKQGLRKKRGEGEYRFRWDEVVYEPGEVRVVVFKDGEVWAEDVVVTTGEPAALRLSVDRSVIAADGEDLAFVTVEVVDSEGNVVPTADDEVQFSVAGAGVVVATDNGFPADLTSFASSSRKAFHGLALAIVRAEEGVSGDFAVEARSGGLRAAEITITAH</sequence>
<accession>A0A7R7XXE4</accession>
<dbReference type="Pfam" id="PF02836">
    <property type="entry name" value="Glyco_hydro_2_C"/>
    <property type="match status" value="1"/>
</dbReference>
<dbReference type="GO" id="GO:0004553">
    <property type="term" value="F:hydrolase activity, hydrolyzing O-glycosyl compounds"/>
    <property type="evidence" value="ECO:0007669"/>
    <property type="project" value="InterPro"/>
</dbReference>
<dbReference type="InterPro" id="IPR051913">
    <property type="entry name" value="GH2_Domain-Containing"/>
</dbReference>
<dbReference type="SUPFAM" id="SSF49373">
    <property type="entry name" value="Invasin/intimin cell-adhesion fragments"/>
    <property type="match status" value="1"/>
</dbReference>
<dbReference type="InterPro" id="IPR032311">
    <property type="entry name" value="DUF4982"/>
</dbReference>